<evidence type="ECO:0000313" key="2">
    <source>
        <dbReference type="EMBL" id="KAJ7622218.1"/>
    </source>
</evidence>
<keyword evidence="3" id="KW-1185">Reference proteome</keyword>
<evidence type="ECO:0000313" key="3">
    <source>
        <dbReference type="Proteomes" id="UP001221142"/>
    </source>
</evidence>
<organism evidence="2 3">
    <name type="scientific">Roridomyces roridus</name>
    <dbReference type="NCBI Taxonomy" id="1738132"/>
    <lineage>
        <taxon>Eukaryota</taxon>
        <taxon>Fungi</taxon>
        <taxon>Dikarya</taxon>
        <taxon>Basidiomycota</taxon>
        <taxon>Agaricomycotina</taxon>
        <taxon>Agaricomycetes</taxon>
        <taxon>Agaricomycetidae</taxon>
        <taxon>Agaricales</taxon>
        <taxon>Marasmiineae</taxon>
        <taxon>Mycenaceae</taxon>
        <taxon>Roridomyces</taxon>
    </lineage>
</organism>
<reference evidence="2" key="1">
    <citation type="submission" date="2023-03" db="EMBL/GenBank/DDBJ databases">
        <title>Massive genome expansion in bonnet fungi (Mycena s.s.) driven by repeated elements and novel gene families across ecological guilds.</title>
        <authorList>
            <consortium name="Lawrence Berkeley National Laboratory"/>
            <person name="Harder C.B."/>
            <person name="Miyauchi S."/>
            <person name="Viragh M."/>
            <person name="Kuo A."/>
            <person name="Thoen E."/>
            <person name="Andreopoulos B."/>
            <person name="Lu D."/>
            <person name="Skrede I."/>
            <person name="Drula E."/>
            <person name="Henrissat B."/>
            <person name="Morin E."/>
            <person name="Kohler A."/>
            <person name="Barry K."/>
            <person name="LaButti K."/>
            <person name="Morin E."/>
            <person name="Salamov A."/>
            <person name="Lipzen A."/>
            <person name="Mereny Z."/>
            <person name="Hegedus B."/>
            <person name="Baldrian P."/>
            <person name="Stursova M."/>
            <person name="Weitz H."/>
            <person name="Taylor A."/>
            <person name="Grigoriev I.V."/>
            <person name="Nagy L.G."/>
            <person name="Martin F."/>
            <person name="Kauserud H."/>
        </authorList>
    </citation>
    <scope>NUCLEOTIDE SEQUENCE</scope>
    <source>
        <strain evidence="2">9284</strain>
    </source>
</reference>
<accession>A0AAD7BIY2</accession>
<gene>
    <name evidence="2" type="ORF">FB45DRAFT_122938</name>
</gene>
<dbReference type="EMBL" id="JARKIF010000015">
    <property type="protein sequence ID" value="KAJ7622218.1"/>
    <property type="molecule type" value="Genomic_DNA"/>
</dbReference>
<dbReference type="InterPro" id="IPR059179">
    <property type="entry name" value="MLKL-like_MCAfunc"/>
</dbReference>
<dbReference type="CDD" id="cd21037">
    <property type="entry name" value="MLKL_NTD"/>
    <property type="match status" value="1"/>
</dbReference>
<proteinExistence type="predicted"/>
<evidence type="ECO:0000256" key="1">
    <source>
        <dbReference type="SAM" id="MobiDB-lite"/>
    </source>
</evidence>
<dbReference type="Proteomes" id="UP001221142">
    <property type="component" value="Unassembled WGS sequence"/>
</dbReference>
<feature type="compositionally biased region" description="Polar residues" evidence="1">
    <location>
        <begin position="222"/>
        <end position="253"/>
    </location>
</feature>
<dbReference type="AlphaFoldDB" id="A0AAD7BIY2"/>
<feature type="compositionally biased region" description="Low complexity" evidence="1">
    <location>
        <begin position="188"/>
        <end position="218"/>
    </location>
</feature>
<feature type="region of interest" description="Disordered" evidence="1">
    <location>
        <begin position="182"/>
        <end position="394"/>
    </location>
</feature>
<comment type="caution">
    <text evidence="2">The sequence shown here is derived from an EMBL/GenBank/DDBJ whole genome shotgun (WGS) entry which is preliminary data.</text>
</comment>
<name>A0AAD7BIY2_9AGAR</name>
<sequence length="448" mass="49363">MALSKRSANSNSSLELLAATRPWIALLGNATSPIPYANWLILLGISIIDAIERVKRNKEAFEELARDANDLVRAVVDSQRPLAADMVQKMQNLLTLLYDIHDFASTAASRGRSHRILWFAADEQKIPHFRARISHELDVLGLKAHIDVNEGMTAIRQEIRVGNEGIASMREELRRLPEQIQAVDQSGAPPSMHSTPASASAPSNPPSTTSGTPSSHTPFETPRSSLDESTSETTYHSFSPTPDPVQSGTTPVAEQSPHPTEANVKPTPQLPEEYVPQMFRRREPQPEARPSPSTPSPGAMAHEDNPLPPPFQLRPEREYSPQRGYTAETNSYIRPFPPRSPPPDHERRYPTAPGTADYHPYGNGPSPQSPRDYEYDDYRAGPSAHVQPPPHYGVSQYRPLPPMSPPSGATQYFGAVKGIFNGNIGQVVGGNDQHTYHYGAADQRWAGY</sequence>
<protein>
    <submittedName>
        <fullName evidence="2">Uncharacterized protein</fullName>
    </submittedName>
</protein>